<evidence type="ECO:0000256" key="1">
    <source>
        <dbReference type="SAM" id="MobiDB-lite"/>
    </source>
</evidence>
<sequence>MKTANDAVLLAVKVVSVLKSEMHKKIIDRLNGGMKEVNPSEINKEDVGEDQEDEE</sequence>
<keyword evidence="3" id="KW-1185">Reference proteome</keyword>
<dbReference type="AlphaFoldDB" id="A0A4D6KP64"/>
<dbReference type="EMBL" id="CP039345">
    <property type="protein sequence ID" value="QCD79468.1"/>
    <property type="molecule type" value="Genomic_DNA"/>
</dbReference>
<dbReference type="Proteomes" id="UP000501690">
    <property type="component" value="Linkage Group LG1"/>
</dbReference>
<evidence type="ECO:0000313" key="2">
    <source>
        <dbReference type="EMBL" id="QCD79468.1"/>
    </source>
</evidence>
<organism evidence="2 3">
    <name type="scientific">Vigna unguiculata</name>
    <name type="common">Cowpea</name>
    <dbReference type="NCBI Taxonomy" id="3917"/>
    <lineage>
        <taxon>Eukaryota</taxon>
        <taxon>Viridiplantae</taxon>
        <taxon>Streptophyta</taxon>
        <taxon>Embryophyta</taxon>
        <taxon>Tracheophyta</taxon>
        <taxon>Spermatophyta</taxon>
        <taxon>Magnoliopsida</taxon>
        <taxon>eudicotyledons</taxon>
        <taxon>Gunneridae</taxon>
        <taxon>Pentapetalae</taxon>
        <taxon>rosids</taxon>
        <taxon>fabids</taxon>
        <taxon>Fabales</taxon>
        <taxon>Fabaceae</taxon>
        <taxon>Papilionoideae</taxon>
        <taxon>50 kb inversion clade</taxon>
        <taxon>NPAAA clade</taxon>
        <taxon>indigoferoid/millettioid clade</taxon>
        <taxon>Phaseoleae</taxon>
        <taxon>Vigna</taxon>
    </lineage>
</organism>
<evidence type="ECO:0000313" key="3">
    <source>
        <dbReference type="Proteomes" id="UP000501690"/>
    </source>
</evidence>
<name>A0A4D6KP64_VIGUN</name>
<feature type="region of interest" description="Disordered" evidence="1">
    <location>
        <begin position="34"/>
        <end position="55"/>
    </location>
</feature>
<accession>A0A4D6KP64</accession>
<gene>
    <name evidence="2" type="ORF">DEO72_LG1g3110</name>
</gene>
<protein>
    <submittedName>
        <fullName evidence="2">Uncharacterized protein</fullName>
    </submittedName>
</protein>
<reference evidence="2 3" key="1">
    <citation type="submission" date="2019-04" db="EMBL/GenBank/DDBJ databases">
        <title>An improved genome assembly and genetic linkage map for asparagus bean, Vigna unguiculata ssp. sesquipedialis.</title>
        <authorList>
            <person name="Xia Q."/>
            <person name="Zhang R."/>
            <person name="Dong Y."/>
        </authorList>
    </citation>
    <scope>NUCLEOTIDE SEQUENCE [LARGE SCALE GENOMIC DNA]</scope>
    <source>
        <tissue evidence="2">Leaf</tissue>
    </source>
</reference>
<proteinExistence type="predicted"/>